<evidence type="ECO:0000256" key="5">
    <source>
        <dbReference type="ARBA" id="ARBA00023136"/>
    </source>
</evidence>
<dbReference type="OrthoDB" id="9781780at2"/>
<feature type="transmembrane region" description="Helical" evidence="6">
    <location>
        <begin position="536"/>
        <end position="563"/>
    </location>
</feature>
<dbReference type="AlphaFoldDB" id="A0A4Q7PUF9"/>
<keyword evidence="2 6" id="KW-1003">Cell membrane</keyword>
<proteinExistence type="inferred from homology"/>
<feature type="transmembrane region" description="Helical" evidence="6">
    <location>
        <begin position="160"/>
        <end position="178"/>
    </location>
</feature>
<name>A0A4Q7PUF9_9FIRM</name>
<keyword evidence="6" id="KW-0813">Transport</keyword>
<keyword evidence="9" id="KW-1185">Reference proteome</keyword>
<keyword evidence="3 6" id="KW-0812">Transmembrane</keyword>
<reference evidence="8 9" key="1">
    <citation type="submission" date="2019-02" db="EMBL/GenBank/DDBJ databases">
        <title>Genomic Encyclopedia of Type Strains, Phase IV (KMG-IV): sequencing the most valuable type-strain genomes for metagenomic binning, comparative biology and taxonomic classification.</title>
        <authorList>
            <person name="Goeker M."/>
        </authorList>
    </citation>
    <scope>NUCLEOTIDE SEQUENCE [LARGE SCALE GENOMIC DNA]</scope>
    <source>
        <strain evidence="8 9">DSM 29486</strain>
    </source>
</reference>
<organism evidence="8 9">
    <name type="scientific">Cuneatibacter caecimuris</name>
    <dbReference type="NCBI Taxonomy" id="1796618"/>
    <lineage>
        <taxon>Bacteria</taxon>
        <taxon>Bacillati</taxon>
        <taxon>Bacillota</taxon>
        <taxon>Clostridia</taxon>
        <taxon>Lachnospirales</taxon>
        <taxon>Lachnospiraceae</taxon>
        <taxon>Cuneatibacter</taxon>
    </lineage>
</organism>
<dbReference type="InterPro" id="IPR003838">
    <property type="entry name" value="ABC3_permease_C"/>
</dbReference>
<feature type="transmembrane region" description="Helical" evidence="6">
    <location>
        <begin position="631"/>
        <end position="655"/>
    </location>
</feature>
<feature type="transmembrane region" description="Helical" evidence="6">
    <location>
        <begin position="59"/>
        <end position="82"/>
    </location>
</feature>
<dbReference type="EMBL" id="SGXF01000001">
    <property type="protein sequence ID" value="RZT02960.1"/>
    <property type="molecule type" value="Genomic_DNA"/>
</dbReference>
<dbReference type="GO" id="GO:0005886">
    <property type="term" value="C:plasma membrane"/>
    <property type="evidence" value="ECO:0007669"/>
    <property type="project" value="UniProtKB-SubCell"/>
</dbReference>
<dbReference type="PANTHER" id="PTHR46795:SF3">
    <property type="entry name" value="ABC TRANSPORTER PERMEASE"/>
    <property type="match status" value="1"/>
</dbReference>
<evidence type="ECO:0000256" key="4">
    <source>
        <dbReference type="ARBA" id="ARBA00022989"/>
    </source>
</evidence>
<comment type="caution">
    <text evidence="8">The sequence shown here is derived from an EMBL/GenBank/DDBJ whole genome shotgun (WGS) entry which is preliminary data.</text>
</comment>
<gene>
    <name evidence="8" type="ORF">EV209_1092</name>
</gene>
<dbReference type="GO" id="GO:0055085">
    <property type="term" value="P:transmembrane transport"/>
    <property type="evidence" value="ECO:0007669"/>
    <property type="project" value="UniProtKB-UniRule"/>
</dbReference>
<feature type="transmembrane region" description="Helical" evidence="6">
    <location>
        <begin position="103"/>
        <end position="129"/>
    </location>
</feature>
<comment type="subcellular location">
    <subcellularLocation>
        <location evidence="1 6">Cell membrane</location>
        <topology evidence="1 6">Multi-pass membrane protein</topology>
    </subcellularLocation>
</comment>
<protein>
    <submittedName>
        <fullName evidence="8">Putative ABC transport system permease protein</fullName>
    </submittedName>
</protein>
<feature type="transmembrane region" description="Helical" evidence="6">
    <location>
        <begin position="230"/>
        <end position="257"/>
    </location>
</feature>
<evidence type="ECO:0000256" key="2">
    <source>
        <dbReference type="ARBA" id="ARBA00022475"/>
    </source>
</evidence>
<evidence type="ECO:0000256" key="3">
    <source>
        <dbReference type="ARBA" id="ARBA00022692"/>
    </source>
</evidence>
<keyword evidence="5 6" id="KW-0472">Membrane</keyword>
<feature type="transmembrane region" description="Helical" evidence="6">
    <location>
        <begin position="597"/>
        <end position="619"/>
    </location>
</feature>
<comment type="similarity">
    <text evidence="6">Belongs to the ABC-4 integral membrane protein family.</text>
</comment>
<dbReference type="PANTHER" id="PTHR46795">
    <property type="entry name" value="ABC TRANSPORTER PERMEASE-RELATED-RELATED"/>
    <property type="match status" value="1"/>
</dbReference>
<sequence length="670" mass="74506">MRLKINLKMAWEGMTKNKKTYLPYLLTCAGMVMMFYIISFLCASSIVGKMPGGRTMQGILQLGQGVIGIFAAIFLFYTNSFLVRGRKKEFGLYNILGMGKKNLGVILFLETVITAVFSLGTGLLSGILFSKISELCLAHVLKAEIVFGFSISFESVQNTVLIFCIIFFLIFLNALRQIHLSKPVELLHSEVSGEKPPKANWIAAAAGGLLLAGAYYLAVTIEEPLAATLIFFAAVIMVIVATYLLFMAGSVVLCRILQKNKRYYYKVNHFIPVSFMAYRMKRNGAGLASICILSTMVLVMISSTACLYIGSEDSLRSRYPRNIVVDALTDDQNHAGLVRETIYGVLQERGAEAENILHYRYWGSPAYLTGNLLQFNHKEMNNVQLLSTSEVRQLFIIPLADYNAVMKTDIELEENQALIHTTKGDYPHAAIEIEGVGAIEVKKADAGFVDNGADAMQMVSSIFLFVPDMEKIKNSLLQDVGGTVHDYYGFDLKAEDDAQREISGLIRDRINRLSLEHTGFPPVSVEGAAEEREEFYGLYGGLFFLGILLGLVFICGAVLIMYYKQIIEGYEDQARFEILQKAGMTKKEIKKSINSQILTVFFLPLAAAGIHVAFAFPMISRILLLFNLVNTGLLIAVTACCYMIFAVFYVAVYLMTSRSYYHIISGIKTD</sequence>
<feature type="transmembrane region" description="Helical" evidence="6">
    <location>
        <begin position="21"/>
        <end position="47"/>
    </location>
</feature>
<feature type="transmembrane region" description="Helical" evidence="6">
    <location>
        <begin position="199"/>
        <end position="218"/>
    </location>
</feature>
<evidence type="ECO:0000256" key="1">
    <source>
        <dbReference type="ARBA" id="ARBA00004651"/>
    </source>
</evidence>
<accession>A0A4Q7PUF9</accession>
<dbReference type="InterPro" id="IPR027022">
    <property type="entry name" value="ABC_permease_BceB-typ"/>
</dbReference>
<evidence type="ECO:0000259" key="7">
    <source>
        <dbReference type="Pfam" id="PF02687"/>
    </source>
</evidence>
<evidence type="ECO:0000313" key="8">
    <source>
        <dbReference type="EMBL" id="RZT02960.1"/>
    </source>
</evidence>
<keyword evidence="4 6" id="KW-1133">Transmembrane helix</keyword>
<dbReference type="Pfam" id="PF02687">
    <property type="entry name" value="FtsX"/>
    <property type="match status" value="1"/>
</dbReference>
<dbReference type="InterPro" id="IPR052536">
    <property type="entry name" value="ABC-4_Integral_Memb_Prot"/>
</dbReference>
<dbReference type="Proteomes" id="UP000292927">
    <property type="component" value="Unassembled WGS sequence"/>
</dbReference>
<evidence type="ECO:0000256" key="6">
    <source>
        <dbReference type="PIRNR" id="PIRNR018968"/>
    </source>
</evidence>
<feature type="domain" description="ABC3 transporter permease C-terminal" evidence="7">
    <location>
        <begin position="66"/>
        <end position="173"/>
    </location>
</feature>
<evidence type="ECO:0000313" key="9">
    <source>
        <dbReference type="Proteomes" id="UP000292927"/>
    </source>
</evidence>
<feature type="transmembrane region" description="Helical" evidence="6">
    <location>
        <begin position="285"/>
        <end position="310"/>
    </location>
</feature>
<dbReference type="PIRSF" id="PIRSF018968">
    <property type="entry name" value="ABC_permease_BceB"/>
    <property type="match status" value="1"/>
</dbReference>
<dbReference type="RefSeq" id="WP_130433768.1">
    <property type="nucleotide sequence ID" value="NZ_SGXF01000001.1"/>
</dbReference>